<dbReference type="EMBL" id="CAJJDN010000049">
    <property type="protein sequence ID" value="CAD8085919.1"/>
    <property type="molecule type" value="Genomic_DNA"/>
</dbReference>
<organism evidence="1 2">
    <name type="scientific">Paramecium sonneborni</name>
    <dbReference type="NCBI Taxonomy" id="65129"/>
    <lineage>
        <taxon>Eukaryota</taxon>
        <taxon>Sar</taxon>
        <taxon>Alveolata</taxon>
        <taxon>Ciliophora</taxon>
        <taxon>Intramacronucleata</taxon>
        <taxon>Oligohymenophorea</taxon>
        <taxon>Peniculida</taxon>
        <taxon>Parameciidae</taxon>
        <taxon>Paramecium</taxon>
    </lineage>
</organism>
<keyword evidence="2" id="KW-1185">Reference proteome</keyword>
<reference evidence="1" key="1">
    <citation type="submission" date="2021-01" db="EMBL/GenBank/DDBJ databases">
        <authorList>
            <consortium name="Genoscope - CEA"/>
            <person name="William W."/>
        </authorList>
    </citation>
    <scope>NUCLEOTIDE SEQUENCE</scope>
</reference>
<protein>
    <submittedName>
        <fullName evidence="1">Uncharacterized protein</fullName>
    </submittedName>
</protein>
<evidence type="ECO:0000313" key="2">
    <source>
        <dbReference type="Proteomes" id="UP000692954"/>
    </source>
</evidence>
<comment type="caution">
    <text evidence="1">The sequence shown here is derived from an EMBL/GenBank/DDBJ whole genome shotgun (WGS) entry which is preliminary data.</text>
</comment>
<sequence length="133" mass="15655">MKLSNIKIKYIFQLDKFLQKHRLGETQLKSIVNSTSQKMLKTTQKDFQETNQIKDGDIYEKISPKVIFKDDKINVYFVKEIKKFTQQNETRTQTQEQGVRKQTIQEVTNSRVSIKGPIGGEQNQIQPEFLRVF</sequence>
<gene>
    <name evidence="1" type="ORF">PSON_ATCC_30995.1.T0490083</name>
</gene>
<accession>A0A8S1N3Z6</accession>
<proteinExistence type="predicted"/>
<dbReference type="AlphaFoldDB" id="A0A8S1N3Z6"/>
<evidence type="ECO:0000313" key="1">
    <source>
        <dbReference type="EMBL" id="CAD8085919.1"/>
    </source>
</evidence>
<dbReference type="Proteomes" id="UP000692954">
    <property type="component" value="Unassembled WGS sequence"/>
</dbReference>
<name>A0A8S1N3Z6_9CILI</name>